<dbReference type="Gene3D" id="3.40.250.10">
    <property type="entry name" value="Rhodanese-like domain"/>
    <property type="match status" value="1"/>
</dbReference>
<proteinExistence type="predicted"/>
<name>A0A4U5JEZ5_9EURY</name>
<dbReference type="InterPro" id="IPR036873">
    <property type="entry name" value="Rhodanese-like_dom_sf"/>
</dbReference>
<comment type="caution">
    <text evidence="2">The sequence shown here is derived from an EMBL/GenBank/DDBJ whole genome shotgun (WGS) entry which is preliminary data.</text>
</comment>
<dbReference type="InterPro" id="IPR001763">
    <property type="entry name" value="Rhodanese-like_dom"/>
</dbReference>
<dbReference type="Proteomes" id="UP000308037">
    <property type="component" value="Unassembled WGS sequence"/>
</dbReference>
<reference evidence="2 3" key="1">
    <citation type="submission" date="2019-04" db="EMBL/GenBank/DDBJ databases">
        <title>Natronomonas sp. F20-122 a newhaloarchaeon isolated from a saline saltern of Isla Bacuta, Huelva, Spain.</title>
        <authorList>
            <person name="Duran-Viseras A."/>
            <person name="Sanchez-Porro C."/>
            <person name="Ventosa A."/>
        </authorList>
    </citation>
    <scope>NUCLEOTIDE SEQUENCE [LARGE SCALE GENOMIC DNA]</scope>
    <source>
        <strain evidence="2 3">F20-122</strain>
    </source>
</reference>
<dbReference type="PANTHER" id="PTHR43031:SF16">
    <property type="entry name" value="OXIDOREDUCTASE"/>
    <property type="match status" value="1"/>
</dbReference>
<organism evidence="2 3">
    <name type="scientific">Natronomonas salsuginis</name>
    <dbReference type="NCBI Taxonomy" id="2217661"/>
    <lineage>
        <taxon>Archaea</taxon>
        <taxon>Methanobacteriati</taxon>
        <taxon>Methanobacteriota</taxon>
        <taxon>Stenosarchaea group</taxon>
        <taxon>Halobacteria</taxon>
        <taxon>Halobacteriales</taxon>
        <taxon>Natronomonadaceae</taxon>
        <taxon>Natronomonas</taxon>
    </lineage>
</organism>
<dbReference type="PROSITE" id="PS50206">
    <property type="entry name" value="RHODANESE_3"/>
    <property type="match status" value="1"/>
</dbReference>
<dbReference type="PANTHER" id="PTHR43031">
    <property type="entry name" value="FAD-DEPENDENT OXIDOREDUCTASE"/>
    <property type="match status" value="1"/>
</dbReference>
<keyword evidence="3" id="KW-1185">Reference proteome</keyword>
<dbReference type="SMART" id="SM00450">
    <property type="entry name" value="RHOD"/>
    <property type="match status" value="1"/>
</dbReference>
<dbReference type="SUPFAM" id="SSF52821">
    <property type="entry name" value="Rhodanese/Cell cycle control phosphatase"/>
    <property type="match status" value="1"/>
</dbReference>
<dbReference type="AlphaFoldDB" id="A0A4U5JEZ5"/>
<dbReference type="EMBL" id="QKNX01000002">
    <property type="protein sequence ID" value="TKR26468.1"/>
    <property type="molecule type" value="Genomic_DNA"/>
</dbReference>
<sequence length="123" mass="13833">MGTIRPEALERRLERGDRPFVLDIRPSPVYRAGSIEKSSNVPVYDSLRRGDESALRDRLDELPNDDEIVVVCKQGIVARRATRVLNDEGYTATTLAGGMGGWNGYKRGSIGYRLRSLLWRLTP</sequence>
<dbReference type="Pfam" id="PF00581">
    <property type="entry name" value="Rhodanese"/>
    <property type="match status" value="1"/>
</dbReference>
<evidence type="ECO:0000313" key="3">
    <source>
        <dbReference type="Proteomes" id="UP000308037"/>
    </source>
</evidence>
<evidence type="ECO:0000259" key="1">
    <source>
        <dbReference type="PROSITE" id="PS50206"/>
    </source>
</evidence>
<gene>
    <name evidence="2" type="ORF">DM868_08270</name>
</gene>
<dbReference type="InterPro" id="IPR050229">
    <property type="entry name" value="GlpE_sulfurtransferase"/>
</dbReference>
<feature type="domain" description="Rhodanese" evidence="1">
    <location>
        <begin position="15"/>
        <end position="111"/>
    </location>
</feature>
<dbReference type="OrthoDB" id="3168at2157"/>
<accession>A0A4U5JEZ5</accession>
<protein>
    <submittedName>
        <fullName evidence="2">Rhodanese-like domain-containing protein</fullName>
    </submittedName>
</protein>
<dbReference type="CDD" id="cd00158">
    <property type="entry name" value="RHOD"/>
    <property type="match status" value="1"/>
</dbReference>
<evidence type="ECO:0000313" key="2">
    <source>
        <dbReference type="EMBL" id="TKR26468.1"/>
    </source>
</evidence>
<dbReference type="RefSeq" id="WP_137276384.1">
    <property type="nucleotide sequence ID" value="NZ_QKNX01000002.1"/>
</dbReference>